<evidence type="ECO:0000313" key="3">
    <source>
        <dbReference type="Proteomes" id="UP000225972"/>
    </source>
</evidence>
<keyword evidence="3" id="KW-1185">Reference proteome</keyword>
<evidence type="ECO:0000259" key="1">
    <source>
        <dbReference type="Pfam" id="PF09992"/>
    </source>
</evidence>
<dbReference type="Pfam" id="PF09992">
    <property type="entry name" value="NAGPA"/>
    <property type="match status" value="1"/>
</dbReference>
<evidence type="ECO:0000313" key="2">
    <source>
        <dbReference type="EMBL" id="SMX26995.1"/>
    </source>
</evidence>
<organism evidence="2 3">
    <name type="scientific">Pelagimonas phthalicica</name>
    <dbReference type="NCBI Taxonomy" id="1037362"/>
    <lineage>
        <taxon>Bacteria</taxon>
        <taxon>Pseudomonadati</taxon>
        <taxon>Pseudomonadota</taxon>
        <taxon>Alphaproteobacteria</taxon>
        <taxon>Rhodobacterales</taxon>
        <taxon>Roseobacteraceae</taxon>
        <taxon>Pelagimonas</taxon>
    </lineage>
</organism>
<dbReference type="EMBL" id="FXXP01000001">
    <property type="protein sequence ID" value="SMX26995.1"/>
    <property type="molecule type" value="Genomic_DNA"/>
</dbReference>
<name>A0A238J9D4_9RHOB</name>
<proteinExistence type="predicted"/>
<dbReference type="InterPro" id="IPR018711">
    <property type="entry name" value="NAGPA"/>
</dbReference>
<dbReference type="AlphaFoldDB" id="A0A238J9D4"/>
<dbReference type="Proteomes" id="UP000225972">
    <property type="component" value="Unassembled WGS sequence"/>
</dbReference>
<feature type="domain" description="Phosphodiester glycosidase" evidence="1">
    <location>
        <begin position="98"/>
        <end position="244"/>
    </location>
</feature>
<protein>
    <recommendedName>
        <fullName evidence="1">Phosphodiester glycosidase domain-containing protein</fullName>
    </recommendedName>
</protein>
<sequence length="271" mass="29622">MKPAAFLSKKRCAGIWTNEVTPLRMRSLVFTLAAMFLAPAAAQAVECERLSFKSNGFTICRVDASTEALSLFLNDQNGAPLGSFETVQLKLRGLGRRLVFAMNAGMYHDDRRPVGHYVENGQESMRVISNPGPGNFGLLPNGIFCIRPERADVIETRAYLAQKPQCRHATQSGPMLVIDGQMHPRFLKSSTSRFIRNGVGTSADGSEAIFVISDNAVTFYEFAELFRDELGTPNALFLDGNVSRLYAPELGRSDSGRRMGPIVGVSIPAGQ</sequence>
<gene>
    <name evidence="2" type="ORF">TRP8649_01097</name>
</gene>
<accession>A0A238J9D4</accession>
<reference evidence="3" key="1">
    <citation type="submission" date="2017-05" db="EMBL/GenBank/DDBJ databases">
        <authorList>
            <person name="Rodrigo-Torres L."/>
            <person name="Arahal R. D."/>
            <person name="Lucena T."/>
        </authorList>
    </citation>
    <scope>NUCLEOTIDE SEQUENCE [LARGE SCALE GENOMIC DNA]</scope>
    <source>
        <strain evidence="3">CECT 8649</strain>
    </source>
</reference>